<keyword evidence="5" id="KW-1185">Reference proteome</keyword>
<keyword evidence="2" id="KW-0560">Oxidoreductase</keyword>
<accession>A0A9W7GL80</accession>
<dbReference type="Gene3D" id="3.40.50.720">
    <property type="entry name" value="NAD(P)-binding Rossmann-like Domain"/>
    <property type="match status" value="1"/>
</dbReference>
<dbReference type="Proteomes" id="UP001165065">
    <property type="component" value="Unassembled WGS sequence"/>
</dbReference>
<dbReference type="GO" id="GO:0005737">
    <property type="term" value="C:cytoplasm"/>
    <property type="evidence" value="ECO:0007669"/>
    <property type="project" value="TreeGrafter"/>
</dbReference>
<dbReference type="EMBL" id="BRYA01000358">
    <property type="protein sequence ID" value="GMI47774.1"/>
    <property type="molecule type" value="Genomic_DNA"/>
</dbReference>
<sequence>MAFSVSARAALMTGAANGISAAVAEQMLKKGLSSLVAMDLNPKIVEVAEVWQSKYPNTHIIPVVGDVTDAKAMKEAFSTPLAQPLSIIGNCAGIGGMDWEKTLAVDLNAVIMGTSLGLERMKAEKSDGVIVNISSMAGLAPMAFDPAYTAAKHGVVGYSRCFQHLAAKRGIRVNCLCPAFVDTPLVQGLLNDPKLGAAGKQAIDTLGGMIPMKIVSGAFMDLIENQEHNGSVLTVTNQGGVMPMKFPFDPPPFKK</sequence>
<evidence type="ECO:0000313" key="5">
    <source>
        <dbReference type="Proteomes" id="UP001165065"/>
    </source>
</evidence>
<organism evidence="4 5">
    <name type="scientific">Triparma columacea</name>
    <dbReference type="NCBI Taxonomy" id="722753"/>
    <lineage>
        <taxon>Eukaryota</taxon>
        <taxon>Sar</taxon>
        <taxon>Stramenopiles</taxon>
        <taxon>Ochrophyta</taxon>
        <taxon>Bolidophyceae</taxon>
        <taxon>Parmales</taxon>
        <taxon>Triparmaceae</taxon>
        <taxon>Triparma</taxon>
    </lineage>
</organism>
<dbReference type="PROSITE" id="PS00061">
    <property type="entry name" value="ADH_SHORT"/>
    <property type="match status" value="1"/>
</dbReference>
<gene>
    <name evidence="4" type="ORF">TrCOL_g5855</name>
</gene>
<dbReference type="PRINTS" id="PR00081">
    <property type="entry name" value="GDHRDH"/>
</dbReference>
<comment type="caution">
    <text evidence="4">The sequence shown here is derived from an EMBL/GenBank/DDBJ whole genome shotgun (WGS) entry which is preliminary data.</text>
</comment>
<dbReference type="SUPFAM" id="SSF51735">
    <property type="entry name" value="NAD(P)-binding Rossmann-fold domains"/>
    <property type="match status" value="1"/>
</dbReference>
<dbReference type="GO" id="GO:0016616">
    <property type="term" value="F:oxidoreductase activity, acting on the CH-OH group of donors, NAD or NADP as acceptor"/>
    <property type="evidence" value="ECO:0007669"/>
    <property type="project" value="TreeGrafter"/>
</dbReference>
<reference evidence="5" key="1">
    <citation type="journal article" date="2023" name="Commun. Biol.">
        <title>Genome analysis of Parmales, the sister group of diatoms, reveals the evolutionary specialization of diatoms from phago-mixotrophs to photoautotrophs.</title>
        <authorList>
            <person name="Ban H."/>
            <person name="Sato S."/>
            <person name="Yoshikawa S."/>
            <person name="Yamada K."/>
            <person name="Nakamura Y."/>
            <person name="Ichinomiya M."/>
            <person name="Sato N."/>
            <person name="Blanc-Mathieu R."/>
            <person name="Endo H."/>
            <person name="Kuwata A."/>
            <person name="Ogata H."/>
        </authorList>
    </citation>
    <scope>NUCLEOTIDE SEQUENCE [LARGE SCALE GENOMIC DNA]</scope>
</reference>
<name>A0A9W7GL80_9STRA</name>
<dbReference type="InterPro" id="IPR020904">
    <property type="entry name" value="Sc_DH/Rdtase_CS"/>
</dbReference>
<proteinExistence type="inferred from homology"/>
<dbReference type="OrthoDB" id="37659at2759"/>
<dbReference type="InterPro" id="IPR002347">
    <property type="entry name" value="SDR_fam"/>
</dbReference>
<evidence type="ECO:0000256" key="1">
    <source>
        <dbReference type="ARBA" id="ARBA00006484"/>
    </source>
</evidence>
<dbReference type="PANTHER" id="PTHR44229:SF4">
    <property type="entry name" value="15-HYDROXYPROSTAGLANDIN DEHYDROGENASE [NAD(+)]"/>
    <property type="match status" value="1"/>
</dbReference>
<evidence type="ECO:0000313" key="4">
    <source>
        <dbReference type="EMBL" id="GMI47774.1"/>
    </source>
</evidence>
<dbReference type="InterPro" id="IPR036291">
    <property type="entry name" value="NAD(P)-bd_dom_sf"/>
</dbReference>
<dbReference type="PANTHER" id="PTHR44229">
    <property type="entry name" value="15-HYDROXYPROSTAGLANDIN DEHYDROGENASE [NAD(+)]"/>
    <property type="match status" value="1"/>
</dbReference>
<protein>
    <submittedName>
        <fullName evidence="4">Uncharacterized protein</fullName>
    </submittedName>
</protein>
<dbReference type="Pfam" id="PF00106">
    <property type="entry name" value="adh_short"/>
    <property type="match status" value="1"/>
</dbReference>
<evidence type="ECO:0000256" key="3">
    <source>
        <dbReference type="RuleBase" id="RU000363"/>
    </source>
</evidence>
<comment type="similarity">
    <text evidence="1 3">Belongs to the short-chain dehydrogenases/reductases (SDR) family.</text>
</comment>
<dbReference type="AlphaFoldDB" id="A0A9W7GL80"/>
<evidence type="ECO:0000256" key="2">
    <source>
        <dbReference type="ARBA" id="ARBA00023002"/>
    </source>
</evidence>
<dbReference type="PRINTS" id="PR00080">
    <property type="entry name" value="SDRFAMILY"/>
</dbReference>